<protein>
    <submittedName>
        <fullName evidence="1">Uncharacterized protein</fullName>
    </submittedName>
</protein>
<keyword evidence="2" id="KW-1185">Reference proteome</keyword>
<dbReference type="AlphaFoldDB" id="A0A9P9EGZ6"/>
<evidence type="ECO:0000313" key="2">
    <source>
        <dbReference type="Proteomes" id="UP000738349"/>
    </source>
</evidence>
<organism evidence="1 2">
    <name type="scientific">Dactylonectria macrodidyma</name>
    <dbReference type="NCBI Taxonomy" id="307937"/>
    <lineage>
        <taxon>Eukaryota</taxon>
        <taxon>Fungi</taxon>
        <taxon>Dikarya</taxon>
        <taxon>Ascomycota</taxon>
        <taxon>Pezizomycotina</taxon>
        <taxon>Sordariomycetes</taxon>
        <taxon>Hypocreomycetidae</taxon>
        <taxon>Hypocreales</taxon>
        <taxon>Nectriaceae</taxon>
        <taxon>Dactylonectria</taxon>
    </lineage>
</organism>
<accession>A0A9P9EGZ6</accession>
<comment type="caution">
    <text evidence="1">The sequence shown here is derived from an EMBL/GenBank/DDBJ whole genome shotgun (WGS) entry which is preliminary data.</text>
</comment>
<dbReference type="Proteomes" id="UP000738349">
    <property type="component" value="Unassembled WGS sequence"/>
</dbReference>
<gene>
    <name evidence="1" type="ORF">EDB81DRAFT_800059</name>
</gene>
<dbReference type="OrthoDB" id="4366798at2759"/>
<reference evidence="1" key="1">
    <citation type="journal article" date="2021" name="Nat. Commun.">
        <title>Genetic determinants of endophytism in the Arabidopsis root mycobiome.</title>
        <authorList>
            <person name="Mesny F."/>
            <person name="Miyauchi S."/>
            <person name="Thiergart T."/>
            <person name="Pickel B."/>
            <person name="Atanasova L."/>
            <person name="Karlsson M."/>
            <person name="Huettel B."/>
            <person name="Barry K.W."/>
            <person name="Haridas S."/>
            <person name="Chen C."/>
            <person name="Bauer D."/>
            <person name="Andreopoulos W."/>
            <person name="Pangilinan J."/>
            <person name="LaButti K."/>
            <person name="Riley R."/>
            <person name="Lipzen A."/>
            <person name="Clum A."/>
            <person name="Drula E."/>
            <person name="Henrissat B."/>
            <person name="Kohler A."/>
            <person name="Grigoriev I.V."/>
            <person name="Martin F.M."/>
            <person name="Hacquard S."/>
        </authorList>
    </citation>
    <scope>NUCLEOTIDE SEQUENCE</scope>
    <source>
        <strain evidence="1">MPI-CAGE-AT-0147</strain>
    </source>
</reference>
<sequence>MDDPSWAWPAWKFDMKRGDLFTKLHDQYNTYPSPIQDPDRVESTPRAVRWHSWTTTRPG</sequence>
<evidence type="ECO:0000313" key="1">
    <source>
        <dbReference type="EMBL" id="KAH7137680.1"/>
    </source>
</evidence>
<proteinExistence type="predicted"/>
<name>A0A9P9EGZ6_9HYPO</name>
<dbReference type="EMBL" id="JAGMUV010000012">
    <property type="protein sequence ID" value="KAH7137680.1"/>
    <property type="molecule type" value="Genomic_DNA"/>
</dbReference>